<dbReference type="PATRIC" id="fig|1045858.4.peg.339"/>
<dbReference type="GeneID" id="44971443"/>
<dbReference type="PROSITE" id="PS51257">
    <property type="entry name" value="PROKAR_LIPOPROTEIN"/>
    <property type="match status" value="1"/>
</dbReference>
<dbReference type="AlphaFoldDB" id="G0EIG7"/>
<evidence type="ECO:0000256" key="1">
    <source>
        <dbReference type="SAM" id="SignalP"/>
    </source>
</evidence>
<keyword evidence="1" id="KW-0732">Signal</keyword>
<gene>
    <name evidence="2" type="ordered locus">Bint_0341</name>
</gene>
<evidence type="ECO:0000313" key="2">
    <source>
        <dbReference type="EMBL" id="AEM20975.1"/>
    </source>
</evidence>
<evidence type="ECO:0000313" key="3">
    <source>
        <dbReference type="Proteomes" id="UP000008522"/>
    </source>
</evidence>
<feature type="signal peptide" evidence="1">
    <location>
        <begin position="1"/>
        <end position="19"/>
    </location>
</feature>
<reference evidence="2 3" key="1">
    <citation type="journal article" date="2011" name="BMC Genomics">
        <title>Complete genome sequence of Brachyspira intermedia reveals unique genomic features in Brachyspira species and phage-mediated horizontal gene transfer.</title>
        <authorList>
            <person name="Hafstrom T."/>
            <person name="Jansson D.S."/>
            <person name="Segerman B."/>
        </authorList>
    </citation>
    <scope>NUCLEOTIDE SEQUENCE [LARGE SCALE GENOMIC DNA]</scope>
    <source>
        <strain evidence="3">ATCC 51140 / PWS/A</strain>
    </source>
</reference>
<keyword evidence="3" id="KW-1185">Reference proteome</keyword>
<sequence>MNKKLLLILSILMSLSLFTMGCANSVAAPDIPITGQGITKTDIETELKK</sequence>
<dbReference type="HOGENOM" id="CLU_3133031_0_0_12"/>
<dbReference type="KEGG" id="bip:Bint_0341"/>
<dbReference type="EMBL" id="CP002874">
    <property type="protein sequence ID" value="AEM20975.1"/>
    <property type="molecule type" value="Genomic_DNA"/>
</dbReference>
<accession>G0EIG7</accession>
<feature type="chain" id="PRO_5003398069" evidence="1">
    <location>
        <begin position="20"/>
        <end position="49"/>
    </location>
</feature>
<name>G0EIG7_BRAIP</name>
<dbReference type="RefSeq" id="WP_014486827.1">
    <property type="nucleotide sequence ID" value="NC_017243.1"/>
</dbReference>
<dbReference type="Proteomes" id="UP000008522">
    <property type="component" value="Chromosome"/>
</dbReference>
<organism evidence="2 3">
    <name type="scientific">Brachyspira intermedia (strain ATCC 51140 / PWS/A)</name>
    <name type="common">Serpulina intermedia</name>
    <dbReference type="NCBI Taxonomy" id="1045858"/>
    <lineage>
        <taxon>Bacteria</taxon>
        <taxon>Pseudomonadati</taxon>
        <taxon>Spirochaetota</taxon>
        <taxon>Spirochaetia</taxon>
        <taxon>Brachyspirales</taxon>
        <taxon>Brachyspiraceae</taxon>
        <taxon>Brachyspira</taxon>
    </lineage>
</organism>
<protein>
    <submittedName>
        <fullName evidence="2">Uncharacterized protein</fullName>
    </submittedName>
</protein>
<proteinExistence type="predicted"/>